<evidence type="ECO:0000256" key="1">
    <source>
        <dbReference type="ARBA" id="ARBA00008276"/>
    </source>
</evidence>
<evidence type="ECO:0000256" key="8">
    <source>
        <dbReference type="ARBA" id="ARBA00030592"/>
    </source>
</evidence>
<evidence type="ECO:0000256" key="4">
    <source>
        <dbReference type="ARBA" id="ARBA00022723"/>
    </source>
</evidence>
<evidence type="ECO:0000313" key="14">
    <source>
        <dbReference type="Proteomes" id="UP001546774"/>
    </source>
</evidence>
<evidence type="ECO:0000256" key="7">
    <source>
        <dbReference type="ARBA" id="ARBA00022842"/>
    </source>
</evidence>
<proteinExistence type="inferred from homology"/>
<comment type="catalytic activity">
    <reaction evidence="9">
        <text>(6S)-5,6,7,8-tetrahydrofolyl-(gamma-L-Glu)(n) + L-glutamate + ATP = (6S)-5,6,7,8-tetrahydrofolyl-(gamma-L-Glu)(n+1) + ADP + phosphate + H(+)</text>
        <dbReference type="Rhea" id="RHEA:10580"/>
        <dbReference type="Rhea" id="RHEA-COMP:14738"/>
        <dbReference type="Rhea" id="RHEA-COMP:14740"/>
        <dbReference type="ChEBI" id="CHEBI:15378"/>
        <dbReference type="ChEBI" id="CHEBI:29985"/>
        <dbReference type="ChEBI" id="CHEBI:30616"/>
        <dbReference type="ChEBI" id="CHEBI:43474"/>
        <dbReference type="ChEBI" id="CHEBI:141005"/>
        <dbReference type="ChEBI" id="CHEBI:456216"/>
        <dbReference type="EC" id="6.3.2.17"/>
    </reaction>
</comment>
<keyword evidence="7" id="KW-0460">Magnesium</keyword>
<keyword evidence="3 10" id="KW-0436">Ligase</keyword>
<dbReference type="SUPFAM" id="SSF53244">
    <property type="entry name" value="MurD-like peptide ligases, peptide-binding domain"/>
    <property type="match status" value="1"/>
</dbReference>
<dbReference type="EMBL" id="JBBMFS010000005">
    <property type="protein sequence ID" value="MEQ2554787.1"/>
    <property type="molecule type" value="Genomic_DNA"/>
</dbReference>
<dbReference type="EC" id="6.3.2.17" evidence="2"/>
<dbReference type="PIRSF" id="PIRSF001563">
    <property type="entry name" value="Folylpolyglu_synth"/>
    <property type="match status" value="1"/>
</dbReference>
<dbReference type="InterPro" id="IPR036565">
    <property type="entry name" value="Mur-like_cat_sf"/>
</dbReference>
<sequence length="438" mass="48272">MAENRYCDIEAFLDTIPQYAGESGVVRAGALLEELGHPEKTLKIIHVAGSNGKGSVCAYLNRILIQHGFRTGLFTSPHLVDVRERIRIDNEMVSKSDFVQAFDRVHSAAKRLQKKNITLAYFDWLFGMALLLFVQKQADFVILETGLGGRLDATNAVQNPVLSVITTISLEHTAVLGDTLSQIAKEKAGILKQGVSAVYSAKEPEVIHVMEQTAENAGVPVLEGVTPADYQITKNTGKCIDFSLHNGYYKNDCFSLATGAVYQAENCSLALTGAALLQKAGILQLDEGKVRQAVFETCWEGRMEEIEPDIYIDGAHNPEGIEAFIRSARSICGKRPAVLLFSVVKDKNFEQMIGMLTASGVFTHYIIVQMQTKRHLAGESIEELFAKYTSAPLTEFDESFDGYLYGKKLQEEIPDSVLFCTGSLYLAGEIKQKLQNGR</sequence>
<organism evidence="13 14">
    <name type="scientific">Lachnospira intestinalis</name>
    <dbReference type="NCBI Taxonomy" id="3133158"/>
    <lineage>
        <taxon>Bacteria</taxon>
        <taxon>Bacillati</taxon>
        <taxon>Bacillota</taxon>
        <taxon>Clostridia</taxon>
        <taxon>Lachnospirales</taxon>
        <taxon>Lachnospiraceae</taxon>
        <taxon>Lachnospira</taxon>
    </lineage>
</organism>
<dbReference type="GO" id="GO:0016874">
    <property type="term" value="F:ligase activity"/>
    <property type="evidence" value="ECO:0007669"/>
    <property type="project" value="UniProtKB-KW"/>
</dbReference>
<dbReference type="Proteomes" id="UP001546774">
    <property type="component" value="Unassembled WGS sequence"/>
</dbReference>
<evidence type="ECO:0000259" key="12">
    <source>
        <dbReference type="Pfam" id="PF02875"/>
    </source>
</evidence>
<dbReference type="Pfam" id="PF02875">
    <property type="entry name" value="Mur_ligase_C"/>
    <property type="match status" value="1"/>
</dbReference>
<comment type="similarity">
    <text evidence="1 10">Belongs to the folylpolyglutamate synthase family.</text>
</comment>
<evidence type="ECO:0000256" key="2">
    <source>
        <dbReference type="ARBA" id="ARBA00013025"/>
    </source>
</evidence>
<evidence type="ECO:0000256" key="10">
    <source>
        <dbReference type="PIRNR" id="PIRNR001563"/>
    </source>
</evidence>
<evidence type="ECO:0000313" key="13">
    <source>
        <dbReference type="EMBL" id="MEQ2554787.1"/>
    </source>
</evidence>
<evidence type="ECO:0000256" key="9">
    <source>
        <dbReference type="ARBA" id="ARBA00047493"/>
    </source>
</evidence>
<keyword evidence="11" id="KW-0472">Membrane</keyword>
<dbReference type="Gene3D" id="3.90.190.20">
    <property type="entry name" value="Mur ligase, C-terminal domain"/>
    <property type="match status" value="1"/>
</dbReference>
<feature type="domain" description="Mur ligase C-terminal" evidence="12">
    <location>
        <begin position="301"/>
        <end position="386"/>
    </location>
</feature>
<keyword evidence="11" id="KW-0812">Transmembrane</keyword>
<evidence type="ECO:0000256" key="3">
    <source>
        <dbReference type="ARBA" id="ARBA00022598"/>
    </source>
</evidence>
<comment type="caution">
    <text evidence="13">The sequence shown here is derived from an EMBL/GenBank/DDBJ whole genome shotgun (WGS) entry which is preliminary data.</text>
</comment>
<keyword evidence="4" id="KW-0479">Metal-binding</keyword>
<dbReference type="NCBIfam" id="TIGR01499">
    <property type="entry name" value="folC"/>
    <property type="match status" value="1"/>
</dbReference>
<dbReference type="InterPro" id="IPR036615">
    <property type="entry name" value="Mur_ligase_C_dom_sf"/>
</dbReference>
<protein>
    <recommendedName>
        <fullName evidence="2">tetrahydrofolate synthase</fullName>
        <ecNumber evidence="2">6.3.2.17</ecNumber>
    </recommendedName>
    <alternativeName>
        <fullName evidence="8">Tetrahydrofolylpolyglutamate synthase</fullName>
    </alternativeName>
</protein>
<keyword evidence="11" id="KW-1133">Transmembrane helix</keyword>
<keyword evidence="14" id="KW-1185">Reference proteome</keyword>
<feature type="transmembrane region" description="Helical" evidence="11">
    <location>
        <begin position="117"/>
        <end position="134"/>
    </location>
</feature>
<name>A0ABV1H506_9FIRM</name>
<dbReference type="InterPro" id="IPR004101">
    <property type="entry name" value="Mur_ligase_C"/>
</dbReference>
<dbReference type="PANTHER" id="PTHR11136">
    <property type="entry name" value="FOLYLPOLYGLUTAMATE SYNTHASE-RELATED"/>
    <property type="match status" value="1"/>
</dbReference>
<dbReference type="SUPFAM" id="SSF53623">
    <property type="entry name" value="MurD-like peptide ligases, catalytic domain"/>
    <property type="match status" value="1"/>
</dbReference>
<accession>A0ABV1H506</accession>
<dbReference type="InterPro" id="IPR001645">
    <property type="entry name" value="Folylpolyglutamate_synth"/>
</dbReference>
<gene>
    <name evidence="13" type="ORF">WMO37_07095</name>
</gene>
<dbReference type="Gene3D" id="3.40.1190.10">
    <property type="entry name" value="Mur-like, catalytic domain"/>
    <property type="match status" value="1"/>
</dbReference>
<evidence type="ECO:0000256" key="11">
    <source>
        <dbReference type="SAM" id="Phobius"/>
    </source>
</evidence>
<evidence type="ECO:0000256" key="5">
    <source>
        <dbReference type="ARBA" id="ARBA00022741"/>
    </source>
</evidence>
<keyword evidence="6 10" id="KW-0067">ATP-binding</keyword>
<reference evidence="13" key="1">
    <citation type="submission" date="2024-03" db="EMBL/GenBank/DDBJ databases">
        <title>Human intestinal bacterial collection.</title>
        <authorList>
            <person name="Pauvert C."/>
            <person name="Hitch T.C.A."/>
            <person name="Clavel T."/>
        </authorList>
    </citation>
    <scope>NUCLEOTIDE SEQUENCE [LARGE SCALE GENOMIC DNA]</scope>
    <source>
        <strain evidence="13">CLA-AA-H89B</strain>
    </source>
</reference>
<evidence type="ECO:0000256" key="6">
    <source>
        <dbReference type="ARBA" id="ARBA00022840"/>
    </source>
</evidence>
<keyword evidence="5 10" id="KW-0547">Nucleotide-binding</keyword>
<dbReference type="PANTHER" id="PTHR11136:SF0">
    <property type="entry name" value="DIHYDROFOLATE SYNTHETASE-RELATED"/>
    <property type="match status" value="1"/>
</dbReference>